<dbReference type="Proteomes" id="UP000028623">
    <property type="component" value="Unassembled WGS sequence"/>
</dbReference>
<evidence type="ECO:0000313" key="1">
    <source>
        <dbReference type="EMBL" id="KFC23850.1"/>
    </source>
</evidence>
<evidence type="ECO:0000313" key="2">
    <source>
        <dbReference type="Proteomes" id="UP000028623"/>
    </source>
</evidence>
<dbReference type="Gene3D" id="2.130.10.10">
    <property type="entry name" value="YVTN repeat-like/Quinoprotein amine dehydrogenase"/>
    <property type="match status" value="1"/>
</dbReference>
<accession>A0A085BN05</accession>
<gene>
    <name evidence="1" type="ORF">IO89_04590</name>
</gene>
<protein>
    <submittedName>
        <fullName evidence="1">Uncharacterized protein</fullName>
    </submittedName>
</protein>
<dbReference type="RefSeq" id="WP_034973930.1">
    <property type="nucleotide sequence ID" value="NZ_FOFI01000002.1"/>
</dbReference>
<dbReference type="EMBL" id="JPLY01000001">
    <property type="protein sequence ID" value="KFC23850.1"/>
    <property type="molecule type" value="Genomic_DNA"/>
</dbReference>
<name>A0A085BN05_9FLAO</name>
<comment type="caution">
    <text evidence="1">The sequence shown here is derived from an EMBL/GenBank/DDBJ whole genome shotgun (WGS) entry which is preliminary data.</text>
</comment>
<dbReference type="SUPFAM" id="SSF110296">
    <property type="entry name" value="Oligoxyloglucan reducing end-specific cellobiohydrolase"/>
    <property type="match status" value="1"/>
</dbReference>
<dbReference type="AlphaFoldDB" id="A0A085BN05"/>
<dbReference type="OrthoDB" id="9757947at2"/>
<organism evidence="1 2">
    <name type="scientific">Epilithonimonas lactis</name>
    <dbReference type="NCBI Taxonomy" id="421072"/>
    <lineage>
        <taxon>Bacteria</taxon>
        <taxon>Pseudomonadati</taxon>
        <taxon>Bacteroidota</taxon>
        <taxon>Flavobacteriia</taxon>
        <taxon>Flavobacteriales</taxon>
        <taxon>Weeksellaceae</taxon>
        <taxon>Chryseobacterium group</taxon>
        <taxon>Epilithonimonas</taxon>
    </lineage>
</organism>
<sequence>MKKTTFTLFFILFVQLYFSQVGFAGNQDYGMMRNFAYDKITPNKIYATSYIGSHILTSTDNGLTWNVLYTLPDPEWAPAIQEMRLTNNGTALSFIEFYGGGSTMNKVAVFDLQSKSIIKRSIFRWTRQSLGSKIILFWMMER</sequence>
<proteinExistence type="predicted"/>
<keyword evidence="2" id="KW-1185">Reference proteome</keyword>
<reference evidence="1 2" key="1">
    <citation type="submission" date="2014-07" db="EMBL/GenBank/DDBJ databases">
        <title>Epilithonimonas lactis LMG 22401 Genome.</title>
        <authorList>
            <person name="Pipes S.E."/>
            <person name="Stropko S.J."/>
        </authorList>
    </citation>
    <scope>NUCLEOTIDE SEQUENCE [LARGE SCALE GENOMIC DNA]</scope>
    <source>
        <strain evidence="1 2">LMG 24401</strain>
    </source>
</reference>
<dbReference type="InterPro" id="IPR015943">
    <property type="entry name" value="WD40/YVTN_repeat-like_dom_sf"/>
</dbReference>